<dbReference type="PANTHER" id="PTHR10953:SF102">
    <property type="entry name" value="ADENYLYLTRANSFERASE AND SULFURTRANSFERASE MOCS3"/>
    <property type="match status" value="1"/>
</dbReference>
<sequence length="358" mass="39035">MSVSDSMAEQDNVHVADRERYSRQMLFAPIGEAGQAKLLQARVAIVGMGALGTVLANHMVRAGIGFVRLIDRDFVERSNLQRQMLYDEADAAGSAPKAEAAAARLGAANSGVVIEPVVADLNFANAEQLLADVQLILDGTDNFAVRFLINDVSVKHGIPWIYGGAVSSRGVSHTVIPGETPCLRCLFDQPPARGTTETCDTAGVIGSIIHTVASHQAAEALKLLVGVHQQLNRKMVHWDLWYNQYAAIDVSKARKADCPCCAKRQFEYLDASLEEDTIQTLCGRNSVQIQPVAPTALSLEEWAERLKPLGRVEKNPFLLKLHLDESLTLVLFPDGRMIVQGTEDPTVAKSLYSRYIGM</sequence>
<proteinExistence type="inferred from homology"/>
<dbReference type="FunFam" id="3.40.50.720:FF:000080">
    <property type="entry name" value="Thiazole biosynthesis adenylyltransferase ThiF"/>
    <property type="match status" value="1"/>
</dbReference>
<gene>
    <name evidence="3" type="ORF">ET33_02045</name>
</gene>
<dbReference type="EMBL" id="JNVM01000010">
    <property type="protein sequence ID" value="KEQ25527.1"/>
    <property type="molecule type" value="Genomic_DNA"/>
</dbReference>
<comment type="caution">
    <text evidence="3">The sequence shown here is derived from an EMBL/GenBank/DDBJ whole genome shotgun (WGS) entry which is preliminary data.</text>
</comment>
<dbReference type="AlphaFoldDB" id="A0A081P4A4"/>
<evidence type="ECO:0000313" key="3">
    <source>
        <dbReference type="EMBL" id="KEQ25527.1"/>
    </source>
</evidence>
<accession>A0A081P4A4</accession>
<dbReference type="GO" id="GO:0004792">
    <property type="term" value="F:thiosulfate-cyanide sulfurtransferase activity"/>
    <property type="evidence" value="ECO:0007669"/>
    <property type="project" value="TreeGrafter"/>
</dbReference>
<protein>
    <submittedName>
        <fullName evidence="3">Thiamine biosynthesis protein ThiF</fullName>
    </submittedName>
</protein>
<dbReference type="RefSeq" id="WP_036681736.1">
    <property type="nucleotide sequence ID" value="NZ_JNVM01000010.1"/>
</dbReference>
<dbReference type="Gene3D" id="3.40.50.720">
    <property type="entry name" value="NAD(P)-binding Rossmann-like Domain"/>
    <property type="match status" value="1"/>
</dbReference>
<dbReference type="GO" id="GO:0016779">
    <property type="term" value="F:nucleotidyltransferase activity"/>
    <property type="evidence" value="ECO:0007669"/>
    <property type="project" value="TreeGrafter"/>
</dbReference>
<dbReference type="InterPro" id="IPR000594">
    <property type="entry name" value="ThiF_NAD_FAD-bd"/>
</dbReference>
<evidence type="ECO:0000256" key="1">
    <source>
        <dbReference type="ARBA" id="ARBA00009919"/>
    </source>
</evidence>
<dbReference type="GO" id="GO:0008146">
    <property type="term" value="F:sulfotransferase activity"/>
    <property type="evidence" value="ECO:0007669"/>
    <property type="project" value="TreeGrafter"/>
</dbReference>
<dbReference type="CDD" id="cd00757">
    <property type="entry name" value="ThiF_MoeB_HesA_family"/>
    <property type="match status" value="1"/>
</dbReference>
<reference evidence="3 4" key="1">
    <citation type="submission" date="2014-06" db="EMBL/GenBank/DDBJ databases">
        <title>Draft genome sequence of Paenibacillus sp. MSt1.</title>
        <authorList>
            <person name="Aw Y.K."/>
            <person name="Ong K.S."/>
            <person name="Gan H.M."/>
            <person name="Lee S.M."/>
        </authorList>
    </citation>
    <scope>NUCLEOTIDE SEQUENCE [LARGE SCALE GENOMIC DNA]</scope>
    <source>
        <strain evidence="3 4">MSt1</strain>
    </source>
</reference>
<dbReference type="InterPro" id="IPR035985">
    <property type="entry name" value="Ubiquitin-activating_enz"/>
</dbReference>
<comment type="similarity">
    <text evidence="1">Belongs to the HesA/MoeB/ThiF family.</text>
</comment>
<dbReference type="PANTHER" id="PTHR10953">
    <property type="entry name" value="UBIQUITIN-ACTIVATING ENZYME E1"/>
    <property type="match status" value="1"/>
</dbReference>
<feature type="domain" description="THIF-type NAD/FAD binding fold" evidence="2">
    <location>
        <begin position="21"/>
        <end position="260"/>
    </location>
</feature>
<dbReference type="GO" id="GO:0005829">
    <property type="term" value="C:cytosol"/>
    <property type="evidence" value="ECO:0007669"/>
    <property type="project" value="TreeGrafter"/>
</dbReference>
<dbReference type="InterPro" id="IPR045886">
    <property type="entry name" value="ThiF/MoeB/HesA"/>
</dbReference>
<dbReference type="Proteomes" id="UP000028123">
    <property type="component" value="Unassembled WGS sequence"/>
</dbReference>
<dbReference type="Pfam" id="PF00899">
    <property type="entry name" value="ThiF"/>
    <property type="match status" value="1"/>
</dbReference>
<keyword evidence="4" id="KW-1185">Reference proteome</keyword>
<dbReference type="eggNOG" id="COG0476">
    <property type="taxonomic scope" value="Bacteria"/>
</dbReference>
<dbReference type="GO" id="GO:0008641">
    <property type="term" value="F:ubiquitin-like modifier activating enzyme activity"/>
    <property type="evidence" value="ECO:0007669"/>
    <property type="project" value="InterPro"/>
</dbReference>
<evidence type="ECO:0000259" key="2">
    <source>
        <dbReference type="Pfam" id="PF00899"/>
    </source>
</evidence>
<dbReference type="SUPFAM" id="SSF69572">
    <property type="entry name" value="Activating enzymes of the ubiquitin-like proteins"/>
    <property type="match status" value="1"/>
</dbReference>
<evidence type="ECO:0000313" key="4">
    <source>
        <dbReference type="Proteomes" id="UP000028123"/>
    </source>
</evidence>
<name>A0A081P4A4_9BACL</name>
<organism evidence="3 4">
    <name type="scientific">Paenibacillus tyrfis</name>
    <dbReference type="NCBI Taxonomy" id="1501230"/>
    <lineage>
        <taxon>Bacteria</taxon>
        <taxon>Bacillati</taxon>
        <taxon>Bacillota</taxon>
        <taxon>Bacilli</taxon>
        <taxon>Bacillales</taxon>
        <taxon>Paenibacillaceae</taxon>
        <taxon>Paenibacillus</taxon>
    </lineage>
</organism>